<name>A0A7J8JXD2_MOLMO</name>
<proteinExistence type="predicted"/>
<evidence type="ECO:0000313" key="2">
    <source>
        <dbReference type="Proteomes" id="UP000550707"/>
    </source>
</evidence>
<accession>A0A7J8JXD2</accession>
<protein>
    <submittedName>
        <fullName evidence="1">Uncharacterized protein</fullName>
    </submittedName>
</protein>
<dbReference type="AlphaFoldDB" id="A0A7J8JXD2"/>
<dbReference type="EMBL" id="JACASF010000001">
    <property type="protein sequence ID" value="KAF6500985.1"/>
    <property type="molecule type" value="Genomic_DNA"/>
</dbReference>
<keyword evidence="2" id="KW-1185">Reference proteome</keyword>
<dbReference type="InParanoid" id="A0A7J8JXD2"/>
<comment type="caution">
    <text evidence="1">The sequence shown here is derived from an EMBL/GenBank/DDBJ whole genome shotgun (WGS) entry which is preliminary data.</text>
</comment>
<sequence length="124" mass="14174">MRWGFTDSLLACARHCRGSGGYGRKQDKLSSWLPGTWVKGVMKKQTIQQVRSMASDPDKRCEERPRVSRRFQESCCWESCGMRPEFHLLLLTQTALPFPPRSQAPFSTISKQSGLIAKTEPLHY</sequence>
<dbReference type="Proteomes" id="UP000550707">
    <property type="component" value="Unassembled WGS sequence"/>
</dbReference>
<reference evidence="1 2" key="1">
    <citation type="journal article" date="2020" name="Nature">
        <title>Six reference-quality genomes reveal evolution of bat adaptations.</title>
        <authorList>
            <person name="Jebb D."/>
            <person name="Huang Z."/>
            <person name="Pippel M."/>
            <person name="Hughes G.M."/>
            <person name="Lavrichenko K."/>
            <person name="Devanna P."/>
            <person name="Winkler S."/>
            <person name="Jermiin L.S."/>
            <person name="Skirmuntt E.C."/>
            <person name="Katzourakis A."/>
            <person name="Burkitt-Gray L."/>
            <person name="Ray D.A."/>
            <person name="Sullivan K.A.M."/>
            <person name="Roscito J.G."/>
            <person name="Kirilenko B.M."/>
            <person name="Davalos L.M."/>
            <person name="Corthals A.P."/>
            <person name="Power M.L."/>
            <person name="Jones G."/>
            <person name="Ransome R.D."/>
            <person name="Dechmann D.K.N."/>
            <person name="Locatelli A.G."/>
            <person name="Puechmaille S.J."/>
            <person name="Fedrigo O."/>
            <person name="Jarvis E.D."/>
            <person name="Hiller M."/>
            <person name="Vernes S.C."/>
            <person name="Myers E.W."/>
            <person name="Teeling E.C."/>
        </authorList>
    </citation>
    <scope>NUCLEOTIDE SEQUENCE [LARGE SCALE GENOMIC DNA]</scope>
    <source>
        <strain evidence="1">MMolMol1</strain>
        <tissue evidence="1">Muscle</tissue>
    </source>
</reference>
<organism evidence="1 2">
    <name type="scientific">Molossus molossus</name>
    <name type="common">Pallas' mastiff bat</name>
    <name type="synonym">Vespertilio molossus</name>
    <dbReference type="NCBI Taxonomy" id="27622"/>
    <lineage>
        <taxon>Eukaryota</taxon>
        <taxon>Metazoa</taxon>
        <taxon>Chordata</taxon>
        <taxon>Craniata</taxon>
        <taxon>Vertebrata</taxon>
        <taxon>Euteleostomi</taxon>
        <taxon>Mammalia</taxon>
        <taxon>Eutheria</taxon>
        <taxon>Laurasiatheria</taxon>
        <taxon>Chiroptera</taxon>
        <taxon>Yangochiroptera</taxon>
        <taxon>Molossidae</taxon>
        <taxon>Molossus</taxon>
    </lineage>
</organism>
<gene>
    <name evidence="1" type="ORF">HJG59_007998</name>
</gene>
<evidence type="ECO:0000313" key="1">
    <source>
        <dbReference type="EMBL" id="KAF6500985.1"/>
    </source>
</evidence>